<name>A0A0H5QNJ2_9EUKA</name>
<protein>
    <recommendedName>
        <fullName evidence="7">Palmitoyltransferase</fullName>
        <ecNumber evidence="7">2.3.1.225</ecNumber>
    </recommendedName>
</protein>
<evidence type="ECO:0000256" key="6">
    <source>
        <dbReference type="ARBA" id="ARBA00023315"/>
    </source>
</evidence>
<dbReference type="GO" id="GO:0016020">
    <property type="term" value="C:membrane"/>
    <property type="evidence" value="ECO:0007669"/>
    <property type="project" value="UniProtKB-SubCell"/>
</dbReference>
<evidence type="ECO:0000256" key="7">
    <source>
        <dbReference type="RuleBase" id="RU079119"/>
    </source>
</evidence>
<dbReference type="PANTHER" id="PTHR12246">
    <property type="entry name" value="PALMITOYLTRANSFERASE ZDHHC16"/>
    <property type="match status" value="1"/>
</dbReference>
<keyword evidence="3 7" id="KW-0812">Transmembrane</keyword>
<feature type="transmembrane region" description="Helical" evidence="7">
    <location>
        <begin position="36"/>
        <end position="55"/>
    </location>
</feature>
<dbReference type="EMBL" id="HACM01002705">
    <property type="protein sequence ID" value="CRZ03147.1"/>
    <property type="molecule type" value="Transcribed_RNA"/>
</dbReference>
<evidence type="ECO:0000256" key="3">
    <source>
        <dbReference type="ARBA" id="ARBA00022692"/>
    </source>
</evidence>
<feature type="domain" description="Palmitoyltransferase DHHC" evidence="8">
    <location>
        <begin position="87"/>
        <end position="212"/>
    </location>
</feature>
<comment type="subcellular location">
    <subcellularLocation>
        <location evidence="1">Membrane</location>
        <topology evidence="1">Multi-pass membrane protein</topology>
    </subcellularLocation>
</comment>
<sequence>MRWAFNITCLGSISVAAWFFYLMLFEPCRPSNAVSIPFHLLLFLTAYSLHLVSFVRTALTDPGKLPGEAVFSPSIENTCERKRDGSFRYCRKCSLFKPDRAHHCQSCGRCTLRLDHCCVFIGNCIGQSNHKFFLLLLFWTSASGAIMGNAIWQIHGFYLSPERSSFLDLIVHGRQHIGVSFILAIVICLSLLIFFVFHIGIACFNITTIELNEKRGIWPRSSYRNQFNVGLIRNLSSLLGRRPLLWLIPVVDRSAGSGILWETSTSDKTQ</sequence>
<evidence type="ECO:0000256" key="2">
    <source>
        <dbReference type="ARBA" id="ARBA00022679"/>
    </source>
</evidence>
<comment type="similarity">
    <text evidence="7">Belongs to the DHHC palmitoyltransferase family.</text>
</comment>
<proteinExistence type="inferred from homology"/>
<keyword evidence="4 7" id="KW-1133">Transmembrane helix</keyword>
<dbReference type="AlphaFoldDB" id="A0A0H5QNJ2"/>
<dbReference type="GO" id="GO:0019706">
    <property type="term" value="F:protein-cysteine S-palmitoyltransferase activity"/>
    <property type="evidence" value="ECO:0007669"/>
    <property type="project" value="UniProtKB-EC"/>
</dbReference>
<dbReference type="EC" id="2.3.1.225" evidence="7"/>
<keyword evidence="5 7" id="KW-0472">Membrane</keyword>
<keyword evidence="2 7" id="KW-0808">Transferase</keyword>
<evidence type="ECO:0000259" key="8">
    <source>
        <dbReference type="Pfam" id="PF01529"/>
    </source>
</evidence>
<dbReference type="PROSITE" id="PS50216">
    <property type="entry name" value="DHHC"/>
    <property type="match status" value="1"/>
</dbReference>
<keyword evidence="6 7" id="KW-0012">Acyltransferase</keyword>
<dbReference type="InterPro" id="IPR039859">
    <property type="entry name" value="PFA4/ZDH16/20/ERF2-like"/>
</dbReference>
<feature type="transmembrane region" description="Helical" evidence="7">
    <location>
        <begin position="178"/>
        <end position="206"/>
    </location>
</feature>
<feature type="transmembrane region" description="Helical" evidence="7">
    <location>
        <begin position="7"/>
        <end position="24"/>
    </location>
</feature>
<comment type="domain">
    <text evidence="7">The DHHC domain is required for palmitoyltransferase activity.</text>
</comment>
<dbReference type="InterPro" id="IPR001594">
    <property type="entry name" value="Palmitoyltrfase_DHHC"/>
</dbReference>
<evidence type="ECO:0000256" key="5">
    <source>
        <dbReference type="ARBA" id="ARBA00023136"/>
    </source>
</evidence>
<organism evidence="9">
    <name type="scientific">Spongospora subterranea</name>
    <dbReference type="NCBI Taxonomy" id="70186"/>
    <lineage>
        <taxon>Eukaryota</taxon>
        <taxon>Sar</taxon>
        <taxon>Rhizaria</taxon>
        <taxon>Endomyxa</taxon>
        <taxon>Phytomyxea</taxon>
        <taxon>Plasmodiophorida</taxon>
        <taxon>Plasmodiophoridae</taxon>
        <taxon>Spongospora</taxon>
    </lineage>
</organism>
<evidence type="ECO:0000313" key="9">
    <source>
        <dbReference type="EMBL" id="CRZ03147.1"/>
    </source>
</evidence>
<feature type="transmembrane region" description="Helical" evidence="7">
    <location>
        <begin position="132"/>
        <end position="158"/>
    </location>
</feature>
<evidence type="ECO:0000256" key="1">
    <source>
        <dbReference type="ARBA" id="ARBA00004141"/>
    </source>
</evidence>
<dbReference type="Pfam" id="PF01529">
    <property type="entry name" value="DHHC"/>
    <property type="match status" value="1"/>
</dbReference>
<accession>A0A0H5QNJ2</accession>
<evidence type="ECO:0000256" key="4">
    <source>
        <dbReference type="ARBA" id="ARBA00022989"/>
    </source>
</evidence>
<reference evidence="9" key="1">
    <citation type="submission" date="2015-04" db="EMBL/GenBank/DDBJ databases">
        <title>The genome sequence of the plant pathogenic Rhizarian Plasmodiophora brassicae reveals insights in its biotrophic life cycle and the origin of chitin synthesis.</title>
        <authorList>
            <person name="Schwelm A."/>
            <person name="Fogelqvist J."/>
            <person name="Knaust A."/>
            <person name="Julke S."/>
            <person name="Lilja T."/>
            <person name="Dhandapani V."/>
            <person name="Bonilla-Rosso G."/>
            <person name="Karlsson M."/>
            <person name="Shevchenko A."/>
            <person name="Choi S.R."/>
            <person name="Kim H.G."/>
            <person name="Park J.Y."/>
            <person name="Lim Y.P."/>
            <person name="Ludwig-Muller J."/>
            <person name="Dixelius C."/>
        </authorList>
    </citation>
    <scope>NUCLEOTIDE SEQUENCE</scope>
    <source>
        <tissue evidence="9">Potato root galls</tissue>
    </source>
</reference>
<comment type="catalytic activity">
    <reaction evidence="7">
        <text>L-cysteinyl-[protein] + hexadecanoyl-CoA = S-hexadecanoyl-L-cysteinyl-[protein] + CoA</text>
        <dbReference type="Rhea" id="RHEA:36683"/>
        <dbReference type="Rhea" id="RHEA-COMP:10131"/>
        <dbReference type="Rhea" id="RHEA-COMP:11032"/>
        <dbReference type="ChEBI" id="CHEBI:29950"/>
        <dbReference type="ChEBI" id="CHEBI:57287"/>
        <dbReference type="ChEBI" id="CHEBI:57379"/>
        <dbReference type="ChEBI" id="CHEBI:74151"/>
        <dbReference type="EC" id="2.3.1.225"/>
    </reaction>
</comment>